<gene>
    <name evidence="1" type="ORF">M9458_027022</name>
</gene>
<dbReference type="Proteomes" id="UP001529510">
    <property type="component" value="Unassembled WGS sequence"/>
</dbReference>
<dbReference type="AlphaFoldDB" id="A0ABD0PXG0"/>
<name>A0ABD0PXG0_CIRMR</name>
<proteinExistence type="predicted"/>
<evidence type="ECO:0000313" key="2">
    <source>
        <dbReference type="Proteomes" id="UP001529510"/>
    </source>
</evidence>
<feature type="non-terminal residue" evidence="1">
    <location>
        <position position="1"/>
    </location>
</feature>
<accession>A0ABD0PXG0</accession>
<protein>
    <submittedName>
        <fullName evidence="1">Uncharacterized protein</fullName>
    </submittedName>
</protein>
<keyword evidence="2" id="KW-1185">Reference proteome</keyword>
<organism evidence="1 2">
    <name type="scientific">Cirrhinus mrigala</name>
    <name type="common">Mrigala</name>
    <dbReference type="NCBI Taxonomy" id="683832"/>
    <lineage>
        <taxon>Eukaryota</taxon>
        <taxon>Metazoa</taxon>
        <taxon>Chordata</taxon>
        <taxon>Craniata</taxon>
        <taxon>Vertebrata</taxon>
        <taxon>Euteleostomi</taxon>
        <taxon>Actinopterygii</taxon>
        <taxon>Neopterygii</taxon>
        <taxon>Teleostei</taxon>
        <taxon>Ostariophysi</taxon>
        <taxon>Cypriniformes</taxon>
        <taxon>Cyprinidae</taxon>
        <taxon>Labeoninae</taxon>
        <taxon>Labeonini</taxon>
        <taxon>Cirrhinus</taxon>
    </lineage>
</organism>
<dbReference type="EMBL" id="JAMKFB020000013">
    <property type="protein sequence ID" value="KAL0178128.1"/>
    <property type="molecule type" value="Genomic_DNA"/>
</dbReference>
<sequence>FCIFSSSSYQFCGFHRLLLSSTAGPLYVLSWLDDVAHLLWALELGHDSLPLLQSHKHSSWISSK</sequence>
<evidence type="ECO:0000313" key="1">
    <source>
        <dbReference type="EMBL" id="KAL0178128.1"/>
    </source>
</evidence>
<reference evidence="1 2" key="1">
    <citation type="submission" date="2024-05" db="EMBL/GenBank/DDBJ databases">
        <title>Genome sequencing and assembly of Indian major carp, Cirrhinus mrigala (Hamilton, 1822).</title>
        <authorList>
            <person name="Mohindra V."/>
            <person name="Chowdhury L.M."/>
            <person name="Lal K."/>
            <person name="Jena J.K."/>
        </authorList>
    </citation>
    <scope>NUCLEOTIDE SEQUENCE [LARGE SCALE GENOMIC DNA]</scope>
    <source>
        <strain evidence="1">CM1030</strain>
        <tissue evidence="1">Blood</tissue>
    </source>
</reference>
<feature type="non-terminal residue" evidence="1">
    <location>
        <position position="64"/>
    </location>
</feature>
<comment type="caution">
    <text evidence="1">The sequence shown here is derived from an EMBL/GenBank/DDBJ whole genome shotgun (WGS) entry which is preliminary data.</text>
</comment>